<protein>
    <recommendedName>
        <fullName evidence="6">Phosphate transporter</fullName>
    </recommendedName>
</protein>
<feature type="transmembrane region" description="Helical" evidence="6">
    <location>
        <begin position="73"/>
        <end position="92"/>
    </location>
</feature>
<feature type="transmembrane region" description="Helical" evidence="6">
    <location>
        <begin position="239"/>
        <end position="259"/>
    </location>
</feature>
<feature type="chain" id="PRO_5045623152" description="Phosphate transporter" evidence="7">
    <location>
        <begin position="21"/>
        <end position="360"/>
    </location>
</feature>
<proteinExistence type="inferred from homology"/>
<organism evidence="8 9">
    <name type="scientific">Halobacillus naozhouensis</name>
    <dbReference type="NCBI Taxonomy" id="554880"/>
    <lineage>
        <taxon>Bacteria</taxon>
        <taxon>Bacillati</taxon>
        <taxon>Bacillota</taxon>
        <taxon>Bacilli</taxon>
        <taxon>Bacillales</taxon>
        <taxon>Bacillaceae</taxon>
        <taxon>Halobacillus</taxon>
    </lineage>
</organism>
<accession>A0ABY8IYW4</accession>
<gene>
    <name evidence="8" type="ORF">P9989_03190</name>
</gene>
<keyword evidence="7" id="KW-0732">Signal</keyword>
<name>A0ABY8IYW4_9BACI</name>
<evidence type="ECO:0000256" key="2">
    <source>
        <dbReference type="ARBA" id="ARBA00022448"/>
    </source>
</evidence>
<dbReference type="PANTHER" id="PTHR11101">
    <property type="entry name" value="PHOSPHATE TRANSPORTER"/>
    <property type="match status" value="1"/>
</dbReference>
<evidence type="ECO:0000313" key="8">
    <source>
        <dbReference type="EMBL" id="WFT75418.1"/>
    </source>
</evidence>
<keyword evidence="3 6" id="KW-0812">Transmembrane</keyword>
<sequence>MTLIIIGLAVSCFFAFNVGASGSAATMGIAYGAQVIKKKRTALLLSGVGGLLGALWGGEVVETIGKGLIASELLTVQAAVIILSVAAITLFFTNMIGIPLSTSEVTVGAIVGVGISLQQLYLDTLIHIVTFWVIVPVAAFTLTFCFGLIGNYWRRKHKSSASRQISKWISILLIITGFIEAFAAGMNNVANAIGPLVGAGVLPKEIGLLAGGVFIALGSILLGGRVLETNGKRISTLTLTDGVMVSGTSGVLVVGASLLGVPIPMTQVTTSAIVGIGATKNWGEIWKKRIIYQILKVWITSPIISLVLAYCLTEVFLRSNFYTVVMMACGIFATLLLTGFGRKAAVQTPKGKPRSLKQEF</sequence>
<keyword evidence="4 6" id="KW-1133">Transmembrane helix</keyword>
<comment type="subcellular location">
    <subcellularLocation>
        <location evidence="1 6">Membrane</location>
        <topology evidence="1 6">Multi-pass membrane protein</topology>
    </subcellularLocation>
</comment>
<evidence type="ECO:0000256" key="1">
    <source>
        <dbReference type="ARBA" id="ARBA00004141"/>
    </source>
</evidence>
<feature type="signal peptide" evidence="7">
    <location>
        <begin position="1"/>
        <end position="20"/>
    </location>
</feature>
<evidence type="ECO:0000256" key="5">
    <source>
        <dbReference type="ARBA" id="ARBA00023136"/>
    </source>
</evidence>
<dbReference type="EMBL" id="CP121671">
    <property type="protein sequence ID" value="WFT75418.1"/>
    <property type="molecule type" value="Genomic_DNA"/>
</dbReference>
<feature type="transmembrane region" description="Helical" evidence="6">
    <location>
        <begin position="206"/>
        <end position="227"/>
    </location>
</feature>
<feature type="transmembrane region" description="Helical" evidence="6">
    <location>
        <begin position="295"/>
        <end position="315"/>
    </location>
</feature>
<evidence type="ECO:0000256" key="7">
    <source>
        <dbReference type="SAM" id="SignalP"/>
    </source>
</evidence>
<feature type="transmembrane region" description="Helical" evidence="6">
    <location>
        <begin position="165"/>
        <end position="186"/>
    </location>
</feature>
<feature type="transmembrane region" description="Helical" evidence="6">
    <location>
        <begin position="42"/>
        <end position="61"/>
    </location>
</feature>
<feature type="transmembrane region" description="Helical" evidence="6">
    <location>
        <begin position="125"/>
        <end position="153"/>
    </location>
</feature>
<keyword evidence="9" id="KW-1185">Reference proteome</keyword>
<evidence type="ECO:0000256" key="3">
    <source>
        <dbReference type="ARBA" id="ARBA00022692"/>
    </source>
</evidence>
<dbReference type="Pfam" id="PF01384">
    <property type="entry name" value="PHO4"/>
    <property type="match status" value="1"/>
</dbReference>
<dbReference type="RefSeq" id="WP_283077383.1">
    <property type="nucleotide sequence ID" value="NZ_CP121671.1"/>
</dbReference>
<evidence type="ECO:0000313" key="9">
    <source>
        <dbReference type="Proteomes" id="UP001221597"/>
    </source>
</evidence>
<evidence type="ECO:0000256" key="6">
    <source>
        <dbReference type="RuleBase" id="RU363058"/>
    </source>
</evidence>
<keyword evidence="5 6" id="KW-0472">Membrane</keyword>
<feature type="transmembrane region" description="Helical" evidence="6">
    <location>
        <begin position="321"/>
        <end position="340"/>
    </location>
</feature>
<comment type="similarity">
    <text evidence="6">Belongs to the inorganic phosphate transporter (PiT) (TC 2.A.20) family.</text>
</comment>
<keyword evidence="2 6" id="KW-0813">Transport</keyword>
<reference evidence="8 9" key="1">
    <citation type="submission" date="2023-04" db="EMBL/GenBank/DDBJ databases">
        <title>Genome sequence of Halobacillus naozhouensis KACC 21980.</title>
        <authorList>
            <person name="Kim S."/>
            <person name="Heo J."/>
            <person name="Kwon S.-W."/>
        </authorList>
    </citation>
    <scope>NUCLEOTIDE SEQUENCE [LARGE SCALE GENOMIC DNA]</scope>
    <source>
        <strain evidence="8 9">KCTC 13234</strain>
    </source>
</reference>
<evidence type="ECO:0000256" key="4">
    <source>
        <dbReference type="ARBA" id="ARBA00022989"/>
    </source>
</evidence>
<dbReference type="InterPro" id="IPR001204">
    <property type="entry name" value="Phos_transporter"/>
</dbReference>
<dbReference type="PANTHER" id="PTHR11101:SF80">
    <property type="entry name" value="PHOSPHATE TRANSPORTER"/>
    <property type="match status" value="1"/>
</dbReference>
<keyword evidence="6" id="KW-0592">Phosphate transport</keyword>
<dbReference type="Proteomes" id="UP001221597">
    <property type="component" value="Chromosome"/>
</dbReference>